<dbReference type="PANTHER" id="PTHR47027:SF29">
    <property type="entry name" value="C2H2-TYPE DOMAIN-CONTAINING PROTEIN"/>
    <property type="match status" value="1"/>
</dbReference>
<evidence type="ECO:0000259" key="1">
    <source>
        <dbReference type="PROSITE" id="PS50878"/>
    </source>
</evidence>
<organism evidence="2 3">
    <name type="scientific">Euphydryas editha</name>
    <name type="common">Edith's checkerspot</name>
    <dbReference type="NCBI Taxonomy" id="104508"/>
    <lineage>
        <taxon>Eukaryota</taxon>
        <taxon>Metazoa</taxon>
        <taxon>Ecdysozoa</taxon>
        <taxon>Arthropoda</taxon>
        <taxon>Hexapoda</taxon>
        <taxon>Insecta</taxon>
        <taxon>Pterygota</taxon>
        <taxon>Neoptera</taxon>
        <taxon>Endopterygota</taxon>
        <taxon>Lepidoptera</taxon>
        <taxon>Glossata</taxon>
        <taxon>Ditrysia</taxon>
        <taxon>Papilionoidea</taxon>
        <taxon>Nymphalidae</taxon>
        <taxon>Nymphalinae</taxon>
        <taxon>Euphydryas</taxon>
    </lineage>
</organism>
<sequence>MLVLVKEHSTRAIPMQRGVRQGDIISPKLFTTALEDVFKLLEWKGFGININGEYITHLRFADDIVLMAKSLEDLGIMLSDLDGVFLGFKMNMDKTKIILNVHIVPTPIWVGDSTLEVVDEYIYLGQSFQLGRSNIEKKVNRRIKLGWAAFGKLKNVFSPVIPQCLKSKVFDQCVLLVMTYGTETWSLTMSLLNKP</sequence>
<dbReference type="InterPro" id="IPR043502">
    <property type="entry name" value="DNA/RNA_pol_sf"/>
</dbReference>
<dbReference type="PANTHER" id="PTHR47027">
    <property type="entry name" value="REVERSE TRANSCRIPTASE DOMAIN-CONTAINING PROTEIN"/>
    <property type="match status" value="1"/>
</dbReference>
<accession>A0AAU9U5C4</accession>
<dbReference type="SUPFAM" id="SSF56672">
    <property type="entry name" value="DNA/RNA polymerases"/>
    <property type="match status" value="1"/>
</dbReference>
<dbReference type="EMBL" id="CAKOGL010000013">
    <property type="protein sequence ID" value="CAH2094017.1"/>
    <property type="molecule type" value="Genomic_DNA"/>
</dbReference>
<feature type="domain" description="Reverse transcriptase" evidence="1">
    <location>
        <begin position="1"/>
        <end position="114"/>
    </location>
</feature>
<dbReference type="Proteomes" id="UP001153954">
    <property type="component" value="Unassembled WGS sequence"/>
</dbReference>
<dbReference type="PROSITE" id="PS50878">
    <property type="entry name" value="RT_POL"/>
    <property type="match status" value="1"/>
</dbReference>
<proteinExistence type="predicted"/>
<comment type="caution">
    <text evidence="2">The sequence shown here is derived from an EMBL/GenBank/DDBJ whole genome shotgun (WGS) entry which is preliminary data.</text>
</comment>
<protein>
    <recommendedName>
        <fullName evidence="1">Reverse transcriptase domain-containing protein</fullName>
    </recommendedName>
</protein>
<dbReference type="AlphaFoldDB" id="A0AAU9U5C4"/>
<dbReference type="InterPro" id="IPR000477">
    <property type="entry name" value="RT_dom"/>
</dbReference>
<evidence type="ECO:0000313" key="2">
    <source>
        <dbReference type="EMBL" id="CAH2094017.1"/>
    </source>
</evidence>
<reference evidence="2" key="1">
    <citation type="submission" date="2022-03" db="EMBL/GenBank/DDBJ databases">
        <authorList>
            <person name="Tunstrom K."/>
        </authorList>
    </citation>
    <scope>NUCLEOTIDE SEQUENCE</scope>
</reference>
<dbReference type="Pfam" id="PF00078">
    <property type="entry name" value="RVT_1"/>
    <property type="match status" value="1"/>
</dbReference>
<name>A0AAU9U5C4_EUPED</name>
<gene>
    <name evidence="2" type="ORF">EEDITHA_LOCUS9623</name>
</gene>
<dbReference type="GO" id="GO:0071897">
    <property type="term" value="P:DNA biosynthetic process"/>
    <property type="evidence" value="ECO:0007669"/>
    <property type="project" value="UniProtKB-ARBA"/>
</dbReference>
<evidence type="ECO:0000313" key="3">
    <source>
        <dbReference type="Proteomes" id="UP001153954"/>
    </source>
</evidence>
<keyword evidence="3" id="KW-1185">Reference proteome</keyword>